<protein>
    <recommendedName>
        <fullName evidence="1">DUF4015 domain-containing protein</fullName>
    </recommendedName>
</protein>
<sequence length="361" mass="40622">MKKIVAFSYLITFLAIFIFVTSREKPSEAGLFGKQKRTAEKGIYLTAYTVQRGSYFSYLKEQCKKAGLNTLVIDGKASLCRPFIGLAKQRKLTKETKPQADPWLTKLAEELHKEGFILSVRVVAFKDDQLAALRPDLAIHLSGGGIYRDKKGGLWVDPYNDEVRLYNALIAESAALSGVDEVQFDYIRFPAEGAARFAVYPLAKPGITKVDIICQFLKEVRERTNRYNVSLALDIFGVTAWQSRYDIEILGQDLKKMAPYLDVISPMLYPSHFHAGYDGFANPGSEPYYFINAGVAKAQEILSDEATVLVPWIQGFNLLSPNYGPQYIRDQVRAAKDAGVDRFLIWNARNVYDVSFTALKH</sequence>
<name>A0A1F4TSJ3_UNCSA</name>
<dbReference type="EMBL" id="MEUF01000024">
    <property type="protein sequence ID" value="OGC35597.1"/>
    <property type="molecule type" value="Genomic_DNA"/>
</dbReference>
<evidence type="ECO:0000259" key="1">
    <source>
        <dbReference type="Pfam" id="PF13200"/>
    </source>
</evidence>
<comment type="caution">
    <text evidence="2">The sequence shown here is derived from an EMBL/GenBank/DDBJ whole genome shotgun (WGS) entry which is preliminary data.</text>
</comment>
<dbReference type="InterPro" id="IPR017853">
    <property type="entry name" value="GH"/>
</dbReference>
<dbReference type="SUPFAM" id="SSF51445">
    <property type="entry name" value="(Trans)glycosidases"/>
    <property type="match status" value="1"/>
</dbReference>
<evidence type="ECO:0000313" key="3">
    <source>
        <dbReference type="Proteomes" id="UP000178951"/>
    </source>
</evidence>
<dbReference type="InterPro" id="IPR025275">
    <property type="entry name" value="DUF4015"/>
</dbReference>
<reference evidence="2 3" key="1">
    <citation type="journal article" date="2016" name="Nat. Commun.">
        <title>Thousands of microbial genomes shed light on interconnected biogeochemical processes in an aquifer system.</title>
        <authorList>
            <person name="Anantharaman K."/>
            <person name="Brown C.T."/>
            <person name="Hug L.A."/>
            <person name="Sharon I."/>
            <person name="Castelle C.J."/>
            <person name="Probst A.J."/>
            <person name="Thomas B.C."/>
            <person name="Singh A."/>
            <person name="Wilkins M.J."/>
            <person name="Karaoz U."/>
            <person name="Brodie E.L."/>
            <person name="Williams K.H."/>
            <person name="Hubbard S.S."/>
            <person name="Banfield J.F."/>
        </authorList>
    </citation>
    <scope>NUCLEOTIDE SEQUENCE [LARGE SCALE GENOMIC DNA]</scope>
</reference>
<feature type="domain" description="DUF4015" evidence="1">
    <location>
        <begin position="42"/>
        <end position="352"/>
    </location>
</feature>
<dbReference type="Proteomes" id="UP000178951">
    <property type="component" value="Unassembled WGS sequence"/>
</dbReference>
<accession>A0A1F4TSJ3</accession>
<dbReference type="Pfam" id="PF13200">
    <property type="entry name" value="DUF4015"/>
    <property type="match status" value="1"/>
</dbReference>
<dbReference type="Gene3D" id="3.20.20.80">
    <property type="entry name" value="Glycosidases"/>
    <property type="match status" value="1"/>
</dbReference>
<organism evidence="2 3">
    <name type="scientific">candidate division WOR-1 bacterium RIFOXYB2_FULL_48_7</name>
    <dbReference type="NCBI Taxonomy" id="1802583"/>
    <lineage>
        <taxon>Bacteria</taxon>
        <taxon>Bacillati</taxon>
        <taxon>Saganbacteria</taxon>
    </lineage>
</organism>
<dbReference type="AlphaFoldDB" id="A0A1F4TSJ3"/>
<proteinExistence type="predicted"/>
<gene>
    <name evidence="2" type="ORF">A2311_05395</name>
</gene>
<evidence type="ECO:0000313" key="2">
    <source>
        <dbReference type="EMBL" id="OGC35597.1"/>
    </source>
</evidence>